<accession>A0A840F544</accession>
<dbReference type="InterPro" id="IPR036182">
    <property type="entry name" value="PCuAC_sf"/>
</dbReference>
<evidence type="ECO:0008006" key="4">
    <source>
        <dbReference type="Google" id="ProtNLM"/>
    </source>
</evidence>
<dbReference type="Pfam" id="PF04314">
    <property type="entry name" value="PCuAC"/>
    <property type="match status" value="1"/>
</dbReference>
<dbReference type="InterPro" id="IPR058248">
    <property type="entry name" value="Lxx211020-like"/>
</dbReference>
<dbReference type="PANTHER" id="PTHR36302">
    <property type="entry name" value="BLR7088 PROTEIN"/>
    <property type="match status" value="1"/>
</dbReference>
<comment type="caution">
    <text evidence="2">The sequence shown here is derived from an EMBL/GenBank/DDBJ whole genome shotgun (WGS) entry which is preliminary data.</text>
</comment>
<dbReference type="RefSeq" id="WP_183370428.1">
    <property type="nucleotide sequence ID" value="NZ_BAABHL010000065.1"/>
</dbReference>
<dbReference type="AlphaFoldDB" id="A0A840F544"/>
<evidence type="ECO:0000256" key="1">
    <source>
        <dbReference type="SAM" id="SignalP"/>
    </source>
</evidence>
<feature type="chain" id="PRO_5038656991" description="Copper chaperone PCu(A)C" evidence="1">
    <location>
        <begin position="28"/>
        <end position="180"/>
    </location>
</feature>
<dbReference type="SUPFAM" id="SSF110087">
    <property type="entry name" value="DR1885-like metal-binding protein"/>
    <property type="match status" value="1"/>
</dbReference>
<proteinExistence type="predicted"/>
<dbReference type="PROSITE" id="PS51257">
    <property type="entry name" value="PROKAR_LIPOPROTEIN"/>
    <property type="match status" value="1"/>
</dbReference>
<sequence>MARRHQVRSAGLTAFAAAALASATLFTACSTDSPDTRSDADAITVSQPWVKALDDVAADGGMTSAFAVVENDSDRDVRIVSASSDVAKTVELHEVVESGGTTTMREVDGGIVVPAKGSATLDPGGEHFMLMGVTKSIRSGDTVTITARFDDGSTETVEAIARDFNGNQENYSPEHTGERS</sequence>
<reference evidence="2 3" key="1">
    <citation type="submission" date="2020-08" db="EMBL/GenBank/DDBJ databases">
        <title>Sequencing the genomes of 1000 actinobacteria strains.</title>
        <authorList>
            <person name="Klenk H.-P."/>
        </authorList>
    </citation>
    <scope>NUCLEOTIDE SEQUENCE [LARGE SCALE GENOMIC DNA]</scope>
    <source>
        <strain evidence="2 3">DSM 45298</strain>
    </source>
</reference>
<dbReference type="Proteomes" id="UP000551501">
    <property type="component" value="Unassembled WGS sequence"/>
</dbReference>
<name>A0A840F544_9ACTN</name>
<protein>
    <recommendedName>
        <fullName evidence="4">Copper chaperone PCu(A)C</fullName>
    </recommendedName>
</protein>
<dbReference type="PANTHER" id="PTHR36302:SF1">
    <property type="entry name" value="COPPER CHAPERONE PCU(A)C"/>
    <property type="match status" value="1"/>
</dbReference>
<keyword evidence="1" id="KW-0732">Signal</keyword>
<evidence type="ECO:0000313" key="2">
    <source>
        <dbReference type="EMBL" id="MBB4135380.1"/>
    </source>
</evidence>
<gene>
    <name evidence="2" type="ORF">BKA16_001932</name>
</gene>
<dbReference type="InterPro" id="IPR007410">
    <property type="entry name" value="LpqE-like"/>
</dbReference>
<dbReference type="EMBL" id="JACIFP010000001">
    <property type="protein sequence ID" value="MBB4135380.1"/>
    <property type="molecule type" value="Genomic_DNA"/>
</dbReference>
<dbReference type="Gene3D" id="2.60.40.1890">
    <property type="entry name" value="PCu(A)C copper chaperone"/>
    <property type="match status" value="1"/>
</dbReference>
<feature type="signal peptide" evidence="1">
    <location>
        <begin position="1"/>
        <end position="27"/>
    </location>
</feature>
<evidence type="ECO:0000313" key="3">
    <source>
        <dbReference type="Proteomes" id="UP000551501"/>
    </source>
</evidence>
<organism evidence="2 3">
    <name type="scientific">Gordonia humi</name>
    <dbReference type="NCBI Taxonomy" id="686429"/>
    <lineage>
        <taxon>Bacteria</taxon>
        <taxon>Bacillati</taxon>
        <taxon>Actinomycetota</taxon>
        <taxon>Actinomycetes</taxon>
        <taxon>Mycobacteriales</taxon>
        <taxon>Gordoniaceae</taxon>
        <taxon>Gordonia</taxon>
    </lineage>
</organism>
<keyword evidence="3" id="KW-1185">Reference proteome</keyword>